<sequence>MDPAVQDGQGPIYVWDQNSQKLMAINMPMQHVQQLHHLQQLQNLQQLQKMHQMQQIQQMSQPVMTQGAP</sequence>
<dbReference type="Proteomes" id="UP000053831">
    <property type="component" value="Unassembled WGS sequence"/>
</dbReference>
<protein>
    <submittedName>
        <fullName evidence="1">Uncharacterized protein</fullName>
    </submittedName>
</protein>
<dbReference type="AlphaFoldDB" id="A0A0M8N960"/>
<keyword evidence="2" id="KW-1185">Reference proteome</keyword>
<dbReference type="EMBL" id="LGSR01000001">
    <property type="protein sequence ID" value="KOS23314.1"/>
    <property type="molecule type" value="Genomic_DNA"/>
</dbReference>
<organism evidence="1 2">
    <name type="scientific">Escovopsis weberi</name>
    <dbReference type="NCBI Taxonomy" id="150374"/>
    <lineage>
        <taxon>Eukaryota</taxon>
        <taxon>Fungi</taxon>
        <taxon>Dikarya</taxon>
        <taxon>Ascomycota</taxon>
        <taxon>Pezizomycotina</taxon>
        <taxon>Sordariomycetes</taxon>
        <taxon>Hypocreomycetidae</taxon>
        <taxon>Hypocreales</taxon>
        <taxon>Hypocreaceae</taxon>
        <taxon>Escovopsis</taxon>
    </lineage>
</organism>
<evidence type="ECO:0000313" key="2">
    <source>
        <dbReference type="Proteomes" id="UP000053831"/>
    </source>
</evidence>
<name>A0A0M8N960_ESCWE</name>
<reference evidence="1 2" key="1">
    <citation type="submission" date="2015-07" db="EMBL/GenBank/DDBJ databases">
        <title>The genome of the fungus Escovopsis weberi, a specialized disease agent of ant agriculture.</title>
        <authorList>
            <person name="de Man T.J."/>
            <person name="Stajich J.E."/>
            <person name="Kubicek C.P."/>
            <person name="Chenthamara K."/>
            <person name="Atanasova L."/>
            <person name="Druzhinina I.S."/>
            <person name="Birnbaum S."/>
            <person name="Barribeau S.M."/>
            <person name="Teiling C."/>
            <person name="Suen G."/>
            <person name="Currie C."/>
            <person name="Gerardo N.M."/>
        </authorList>
    </citation>
    <scope>NUCLEOTIDE SEQUENCE [LARGE SCALE GENOMIC DNA]</scope>
</reference>
<proteinExistence type="predicted"/>
<gene>
    <name evidence="1" type="ORF">ESCO_006638</name>
</gene>
<evidence type="ECO:0000313" key="1">
    <source>
        <dbReference type="EMBL" id="KOS23314.1"/>
    </source>
</evidence>
<accession>A0A0M8N960</accession>
<comment type="caution">
    <text evidence="1">The sequence shown here is derived from an EMBL/GenBank/DDBJ whole genome shotgun (WGS) entry which is preliminary data.</text>
</comment>